<organism evidence="1 2">
    <name type="scientific">Neokomagataea anthophila</name>
    <dbReference type="NCBI Taxonomy" id="2826925"/>
    <lineage>
        <taxon>Bacteria</taxon>
        <taxon>Pseudomonadati</taxon>
        <taxon>Pseudomonadota</taxon>
        <taxon>Alphaproteobacteria</taxon>
        <taxon>Acetobacterales</taxon>
        <taxon>Acetobacteraceae</taxon>
        <taxon>Neokomagataea</taxon>
    </lineage>
</organism>
<evidence type="ECO:0000313" key="1">
    <source>
        <dbReference type="EMBL" id="MBR0560073.1"/>
    </source>
</evidence>
<keyword evidence="2" id="KW-1185">Reference proteome</keyword>
<dbReference type="RefSeq" id="WP_211682156.1">
    <property type="nucleotide sequence ID" value="NZ_JAGRQH010000005.1"/>
</dbReference>
<dbReference type="Proteomes" id="UP000677812">
    <property type="component" value="Unassembled WGS sequence"/>
</dbReference>
<comment type="caution">
    <text evidence="1">The sequence shown here is derived from an EMBL/GenBank/DDBJ whole genome shotgun (WGS) entry which is preliminary data.</text>
</comment>
<reference evidence="1 2" key="1">
    <citation type="submission" date="2021-04" db="EMBL/GenBank/DDBJ databases">
        <title>The complete genome sequence of Neokomagataea sp. TBRC 2177.</title>
        <authorList>
            <person name="Charoenyingcharoen P."/>
            <person name="Yukphan P."/>
        </authorList>
    </citation>
    <scope>NUCLEOTIDE SEQUENCE [LARGE SCALE GENOMIC DNA]</scope>
    <source>
        <strain evidence="1 2">TBRC 2177</strain>
    </source>
</reference>
<sequence>MFFDDLPKDNAALITEVITAVYQFQINNMKCLNELQKAINEINTEKGDRLIKGEFSVHMEKSLSMIENLHKHFFEAQK</sequence>
<gene>
    <name evidence="1" type="ORF">KB213_08405</name>
</gene>
<proteinExistence type="predicted"/>
<dbReference type="EMBL" id="JAGRQH010000005">
    <property type="protein sequence ID" value="MBR0560073.1"/>
    <property type="molecule type" value="Genomic_DNA"/>
</dbReference>
<protein>
    <submittedName>
        <fullName evidence="1">Uncharacterized protein</fullName>
    </submittedName>
</protein>
<evidence type="ECO:0000313" key="2">
    <source>
        <dbReference type="Proteomes" id="UP000677812"/>
    </source>
</evidence>
<name>A0ABS5E839_9PROT</name>
<accession>A0ABS5E839</accession>